<reference evidence="1 3" key="1">
    <citation type="submission" date="2020-03" db="EMBL/GenBank/DDBJ databases">
        <title>Variable regions in the genome of staphylococcal bacteriophage Twort.</title>
        <authorList>
            <person name="Glowacka-Rutkowska A."/>
            <person name="Gawor J."/>
            <person name="Lobocka M."/>
        </authorList>
    </citation>
    <scope>NUCLEOTIDE SEQUENCE [LARGE SCALE GENOMIC DNA]</scope>
</reference>
<dbReference type="SMR" id="A0A6H0X520"/>
<sequence length="114" mass="13716">MEVFDLKKFVVDNGLHIQEGSMSYYEYKVDSSYSIRVVSRLAYCDVIVFVYKSKYIHSINTTYEEDKVEELEKLLEESKNISVVMDYYLIKRMERKRIEAEEQRKLDKFMLKGE</sequence>
<dbReference type="Proteomes" id="UP000503318">
    <property type="component" value="Segment"/>
</dbReference>
<dbReference type="EMBL" id="MT151386">
    <property type="protein sequence ID" value="QIW89191.1"/>
    <property type="molecule type" value="Genomic_DNA"/>
</dbReference>
<dbReference type="EMBL" id="MT151386">
    <property type="protein sequence ID" value="QIW89020.1"/>
    <property type="molecule type" value="Genomic_DNA"/>
</dbReference>
<evidence type="ECO:0000313" key="2">
    <source>
        <dbReference type="EMBL" id="QIW89191.1"/>
    </source>
</evidence>
<evidence type="ECO:0000313" key="3">
    <source>
        <dbReference type="Proteomes" id="UP000503318"/>
    </source>
</evidence>
<organism evidence="1 3">
    <name type="scientific">Staphylococcus phage Twort (strain DSM 17442 / HER 48)</name>
    <name type="common">Bacteriophage Twort</name>
    <dbReference type="NCBI Taxonomy" id="2908167"/>
    <lineage>
        <taxon>Viruses</taxon>
        <taxon>Duplodnaviria</taxon>
        <taxon>Heunggongvirae</taxon>
        <taxon>Uroviricota</taxon>
        <taxon>Caudoviricetes</taxon>
        <taxon>Herelleviridae</taxon>
        <taxon>Twortvirinae</taxon>
        <taxon>Twortvirus</taxon>
        <taxon>Twortvirus twort</taxon>
    </lineage>
</organism>
<gene>
    <name evidence="1" type="ORF">TwortDSMZ_007</name>
    <name evidence="2" type="ORF">TwortDSMZ_196</name>
</gene>
<accession>A0A6H0X520</accession>
<protein>
    <submittedName>
        <fullName evidence="1">Uncharacterized protein</fullName>
    </submittedName>
</protein>
<evidence type="ECO:0000313" key="1">
    <source>
        <dbReference type="EMBL" id="QIW89020.1"/>
    </source>
</evidence>
<proteinExistence type="predicted"/>
<dbReference type="RefSeq" id="YP_238654.1">
    <property type="nucleotide sequence ID" value="NC_007021.1"/>
</dbReference>
<dbReference type="KEGG" id="vg:5130353"/>
<organismHost>
    <name type="scientific">Twortvirus twort</name>
    <dbReference type="NCBI Taxonomy" id="55510"/>
</organismHost>
<name>A0A6H0X520_BPTWO</name>